<dbReference type="Proteomes" id="UP000000305">
    <property type="component" value="Unassembled WGS sequence"/>
</dbReference>
<proteinExistence type="predicted"/>
<evidence type="ECO:0000256" key="1">
    <source>
        <dbReference type="ARBA" id="ARBA00022614"/>
    </source>
</evidence>
<dbReference type="InterPro" id="IPR052286">
    <property type="entry name" value="Wnt_signaling_inhibitor"/>
</dbReference>
<organism evidence="5 6">
    <name type="scientific">Daphnia pulex</name>
    <name type="common">Water flea</name>
    <dbReference type="NCBI Taxonomy" id="6669"/>
    <lineage>
        <taxon>Eukaryota</taxon>
        <taxon>Metazoa</taxon>
        <taxon>Ecdysozoa</taxon>
        <taxon>Arthropoda</taxon>
        <taxon>Crustacea</taxon>
        <taxon>Branchiopoda</taxon>
        <taxon>Diplostraca</taxon>
        <taxon>Cladocera</taxon>
        <taxon>Anomopoda</taxon>
        <taxon>Daphniidae</taxon>
        <taxon>Daphnia</taxon>
    </lineage>
</organism>
<dbReference type="PANTHER" id="PTHR24364">
    <property type="entry name" value="LP06937P"/>
    <property type="match status" value="1"/>
</dbReference>
<dbReference type="eggNOG" id="KOG4237">
    <property type="taxonomic scope" value="Eukaryota"/>
</dbReference>
<evidence type="ECO:0008006" key="7">
    <source>
        <dbReference type="Google" id="ProtNLM"/>
    </source>
</evidence>
<evidence type="ECO:0000256" key="3">
    <source>
        <dbReference type="ARBA" id="ARBA00022737"/>
    </source>
</evidence>
<feature type="chain" id="PRO_5003237585" description="LRRNT domain-containing protein" evidence="4">
    <location>
        <begin position="17"/>
        <end position="417"/>
    </location>
</feature>
<dbReference type="InterPro" id="IPR001611">
    <property type="entry name" value="Leu-rich_rpt"/>
</dbReference>
<dbReference type="InterPro" id="IPR032675">
    <property type="entry name" value="LRR_dom_sf"/>
</dbReference>
<evidence type="ECO:0000313" key="6">
    <source>
        <dbReference type="Proteomes" id="UP000000305"/>
    </source>
</evidence>
<reference evidence="5 6" key="1">
    <citation type="journal article" date="2011" name="Science">
        <title>The ecoresponsive genome of Daphnia pulex.</title>
        <authorList>
            <person name="Colbourne J.K."/>
            <person name="Pfrender M.E."/>
            <person name="Gilbert D."/>
            <person name="Thomas W.K."/>
            <person name="Tucker A."/>
            <person name="Oakley T.H."/>
            <person name="Tokishita S."/>
            <person name="Aerts A."/>
            <person name="Arnold G.J."/>
            <person name="Basu M.K."/>
            <person name="Bauer D.J."/>
            <person name="Caceres C.E."/>
            <person name="Carmel L."/>
            <person name="Casola C."/>
            <person name="Choi J.H."/>
            <person name="Detter J.C."/>
            <person name="Dong Q."/>
            <person name="Dusheyko S."/>
            <person name="Eads B.D."/>
            <person name="Frohlich T."/>
            <person name="Geiler-Samerotte K.A."/>
            <person name="Gerlach D."/>
            <person name="Hatcher P."/>
            <person name="Jogdeo S."/>
            <person name="Krijgsveld J."/>
            <person name="Kriventseva E.V."/>
            <person name="Kultz D."/>
            <person name="Laforsch C."/>
            <person name="Lindquist E."/>
            <person name="Lopez J."/>
            <person name="Manak J.R."/>
            <person name="Muller J."/>
            <person name="Pangilinan J."/>
            <person name="Patwardhan R.P."/>
            <person name="Pitluck S."/>
            <person name="Pritham E.J."/>
            <person name="Rechtsteiner A."/>
            <person name="Rho M."/>
            <person name="Rogozin I.B."/>
            <person name="Sakarya O."/>
            <person name="Salamov A."/>
            <person name="Schaack S."/>
            <person name="Shapiro H."/>
            <person name="Shiga Y."/>
            <person name="Skalitzky C."/>
            <person name="Smith Z."/>
            <person name="Souvorov A."/>
            <person name="Sung W."/>
            <person name="Tang Z."/>
            <person name="Tsuchiya D."/>
            <person name="Tu H."/>
            <person name="Vos H."/>
            <person name="Wang M."/>
            <person name="Wolf Y.I."/>
            <person name="Yamagata H."/>
            <person name="Yamada T."/>
            <person name="Ye Y."/>
            <person name="Shaw J.R."/>
            <person name="Andrews J."/>
            <person name="Crease T.J."/>
            <person name="Tang H."/>
            <person name="Lucas S.M."/>
            <person name="Robertson H.M."/>
            <person name="Bork P."/>
            <person name="Koonin E.V."/>
            <person name="Zdobnov E.M."/>
            <person name="Grigoriev I.V."/>
            <person name="Lynch M."/>
            <person name="Boore J.L."/>
        </authorList>
    </citation>
    <scope>NUCLEOTIDE SEQUENCE [LARGE SCALE GENOMIC DNA]</scope>
</reference>
<dbReference type="InParanoid" id="E9GYA3"/>
<name>E9GYA3_DAPPU</name>
<keyword evidence="3" id="KW-0677">Repeat</keyword>
<dbReference type="KEGG" id="dpx:DAPPUDRAFT_306702"/>
<dbReference type="EMBL" id="GL732574">
    <property type="protein sequence ID" value="EFX75565.1"/>
    <property type="molecule type" value="Genomic_DNA"/>
</dbReference>
<evidence type="ECO:0000313" key="5">
    <source>
        <dbReference type="EMBL" id="EFX75565.1"/>
    </source>
</evidence>
<feature type="signal peptide" evidence="4">
    <location>
        <begin position="1"/>
        <end position="16"/>
    </location>
</feature>
<keyword evidence="2 4" id="KW-0732">Signal</keyword>
<dbReference type="Gene3D" id="3.80.10.10">
    <property type="entry name" value="Ribonuclease Inhibitor"/>
    <property type="match status" value="1"/>
</dbReference>
<accession>E9GYA3</accession>
<sequence length="417" mass="46938">MLRLVLGLLILIGAECHETVLSLQMAREIPEERLGLACPVELDYSPQCICDFWPYETYNVYCNASSAEELNVITQTFQRTPIVKHTEVKISLTESMSIPANFFSNKTAVSIIFECIGDSGKLGLIDPQAFILTAATTTAFGINFCDLTEFDFAFLAQLRVLASLRLYNTTMTTLAKMPFMPHMRTVELFGLTGLREWHDPAQTPFLDTITINAAIDTDQETMEKILETLLYYANSLRRLYLPNLGLIKVPPAVRNLTYLNTLDLSANLISSLPTGSLALSSTLDSLWLGNMLIQSVEPGAFQGNFRPTLVYMVFNRLISFPRETYEDILEEMIYSSGSFNIYGNPITCNDCHLDWLINEKRYLLARVTDGMCTNGTSFDQLDAQVYKARCAKDNHATSIQTPFLLLISMLTFHRLLL</sequence>
<dbReference type="SUPFAM" id="SSF52058">
    <property type="entry name" value="L domain-like"/>
    <property type="match status" value="1"/>
</dbReference>
<gene>
    <name evidence="5" type="ORF">DAPPUDRAFT_306702</name>
</gene>
<dbReference type="HOGENOM" id="CLU_057004_0_0_1"/>
<evidence type="ECO:0000256" key="2">
    <source>
        <dbReference type="ARBA" id="ARBA00022729"/>
    </source>
</evidence>
<evidence type="ECO:0000256" key="4">
    <source>
        <dbReference type="SAM" id="SignalP"/>
    </source>
</evidence>
<keyword evidence="1" id="KW-0433">Leucine-rich repeat</keyword>
<dbReference type="OrthoDB" id="6337092at2759"/>
<dbReference type="GO" id="GO:0016020">
    <property type="term" value="C:membrane"/>
    <property type="evidence" value="ECO:0000318"/>
    <property type="project" value="GO_Central"/>
</dbReference>
<dbReference type="PROSITE" id="PS51450">
    <property type="entry name" value="LRR"/>
    <property type="match status" value="1"/>
</dbReference>
<dbReference type="PANTHER" id="PTHR24364:SF18">
    <property type="entry name" value="LP06937P"/>
    <property type="match status" value="1"/>
</dbReference>
<keyword evidence="6" id="KW-1185">Reference proteome</keyword>
<protein>
    <recommendedName>
        <fullName evidence="7">LRRNT domain-containing protein</fullName>
    </recommendedName>
</protein>
<dbReference type="AlphaFoldDB" id="E9GYA3"/>